<gene>
    <name evidence="1" type="ORF">CJOHNSTONI_LOCUS10314</name>
</gene>
<sequence length="274" mass="32081">MLNFSASFELKGVVVKLTNRWFTISIILPGVEVKLENDTLSEVLKLGSWVILHATGKVYEIVRQCSEVLPTYVYKDLVLLKTNICFQERGQEGYGRWVWSPELGRIAAICHDRYKPKQNYVALVSSSRTTVFFDFRKPTKYQFVIEYNWMLTKYIDEPSVNLQFDVIFQEHRICNGRKNLFNKGHKVHCNDSGDNYFESTVDDEHFFFDDLEVKKHENLTSNNIYAIITKVVSNPNVRLAMQKYRPKELFSMCEALSLKSSKLFIGHYYMILCY</sequence>
<dbReference type="EMBL" id="CAKAEH010002036">
    <property type="protein sequence ID" value="CAG9540840.1"/>
    <property type="molecule type" value="Genomic_DNA"/>
</dbReference>
<dbReference type="Proteomes" id="UP000746747">
    <property type="component" value="Unassembled WGS sequence"/>
</dbReference>
<dbReference type="OrthoDB" id="5793573at2759"/>
<organism evidence="1 2">
    <name type="scientific">Cercopithifilaria johnstoni</name>
    <dbReference type="NCBI Taxonomy" id="2874296"/>
    <lineage>
        <taxon>Eukaryota</taxon>
        <taxon>Metazoa</taxon>
        <taxon>Ecdysozoa</taxon>
        <taxon>Nematoda</taxon>
        <taxon>Chromadorea</taxon>
        <taxon>Rhabditida</taxon>
        <taxon>Spirurina</taxon>
        <taxon>Spiruromorpha</taxon>
        <taxon>Filarioidea</taxon>
        <taxon>Onchocercidae</taxon>
        <taxon>Cercopithifilaria</taxon>
    </lineage>
</organism>
<evidence type="ECO:0000313" key="1">
    <source>
        <dbReference type="EMBL" id="CAG9540840.1"/>
    </source>
</evidence>
<name>A0A8J2QBA5_9BILA</name>
<reference evidence="1" key="1">
    <citation type="submission" date="2021-09" db="EMBL/GenBank/DDBJ databases">
        <authorList>
            <consortium name="Pathogen Informatics"/>
        </authorList>
    </citation>
    <scope>NUCLEOTIDE SEQUENCE</scope>
</reference>
<comment type="caution">
    <text evidence="1">The sequence shown here is derived from an EMBL/GenBank/DDBJ whole genome shotgun (WGS) entry which is preliminary data.</text>
</comment>
<protein>
    <submittedName>
        <fullName evidence="1">Uncharacterized protein</fullName>
    </submittedName>
</protein>
<proteinExistence type="predicted"/>
<keyword evidence="2" id="KW-1185">Reference proteome</keyword>
<dbReference type="AlphaFoldDB" id="A0A8J2QBA5"/>
<accession>A0A8J2QBA5</accession>
<evidence type="ECO:0000313" key="2">
    <source>
        <dbReference type="Proteomes" id="UP000746747"/>
    </source>
</evidence>